<evidence type="ECO:0000256" key="2">
    <source>
        <dbReference type="SAM" id="SignalP"/>
    </source>
</evidence>
<protein>
    <submittedName>
        <fullName evidence="4">Serpin B11-like</fullName>
    </submittedName>
</protein>
<dbReference type="InterPro" id="IPR000215">
    <property type="entry name" value="Serpin_fam"/>
</dbReference>
<dbReference type="Gene3D" id="1.10.287.580">
    <property type="entry name" value="Helix hairpin bin"/>
    <property type="match status" value="1"/>
</dbReference>
<dbReference type="PANTHER" id="PTHR11461">
    <property type="entry name" value="SERINE PROTEASE INHIBITOR, SERPIN"/>
    <property type="match status" value="1"/>
</dbReference>
<dbReference type="PANTHER" id="PTHR11461:SF278">
    <property type="entry name" value="SERINE PROTEASE INHIBITOR 88EA"/>
    <property type="match status" value="1"/>
</dbReference>
<dbReference type="PROSITE" id="PS00284">
    <property type="entry name" value="SERPIN"/>
    <property type="match status" value="1"/>
</dbReference>
<evidence type="ECO:0000259" key="3">
    <source>
        <dbReference type="SMART" id="SM00093"/>
    </source>
</evidence>
<accession>A0A8J5JMZ7</accession>
<dbReference type="SMART" id="SM00093">
    <property type="entry name" value="SERPIN"/>
    <property type="match status" value="1"/>
</dbReference>
<feature type="domain" description="Serpin" evidence="3">
    <location>
        <begin position="45"/>
        <end position="330"/>
    </location>
</feature>
<dbReference type="Proteomes" id="UP000747542">
    <property type="component" value="Unassembled WGS sequence"/>
</dbReference>
<dbReference type="GO" id="GO:0004867">
    <property type="term" value="F:serine-type endopeptidase inhibitor activity"/>
    <property type="evidence" value="ECO:0007669"/>
    <property type="project" value="InterPro"/>
</dbReference>
<evidence type="ECO:0000256" key="1">
    <source>
        <dbReference type="RuleBase" id="RU000411"/>
    </source>
</evidence>
<dbReference type="EMBL" id="JAHLQT010029607">
    <property type="protein sequence ID" value="KAG7161247.1"/>
    <property type="molecule type" value="Genomic_DNA"/>
</dbReference>
<gene>
    <name evidence="4" type="ORF">Hamer_G016302</name>
</gene>
<proteinExistence type="inferred from homology"/>
<dbReference type="Pfam" id="PF00079">
    <property type="entry name" value="Serpin"/>
    <property type="match status" value="1"/>
</dbReference>
<feature type="signal peptide" evidence="2">
    <location>
        <begin position="1"/>
        <end position="16"/>
    </location>
</feature>
<dbReference type="InterPro" id="IPR042185">
    <property type="entry name" value="Serpin_sf_2"/>
</dbReference>
<dbReference type="Gene3D" id="6.20.40.10">
    <property type="match status" value="1"/>
</dbReference>
<dbReference type="Gene3D" id="2.30.39.10">
    <property type="entry name" value="Alpha-1-antitrypsin, domain 1"/>
    <property type="match status" value="1"/>
</dbReference>
<keyword evidence="2" id="KW-0732">Signal</keyword>
<name>A0A8J5JMZ7_HOMAM</name>
<dbReference type="InterPro" id="IPR036186">
    <property type="entry name" value="Serpin_sf"/>
</dbReference>
<dbReference type="GO" id="GO:0005615">
    <property type="term" value="C:extracellular space"/>
    <property type="evidence" value="ECO:0007669"/>
    <property type="project" value="InterPro"/>
</dbReference>
<comment type="similarity">
    <text evidence="1">Belongs to the serpin family.</text>
</comment>
<organism evidence="4 5">
    <name type="scientific">Homarus americanus</name>
    <name type="common">American lobster</name>
    <dbReference type="NCBI Taxonomy" id="6706"/>
    <lineage>
        <taxon>Eukaryota</taxon>
        <taxon>Metazoa</taxon>
        <taxon>Ecdysozoa</taxon>
        <taxon>Arthropoda</taxon>
        <taxon>Crustacea</taxon>
        <taxon>Multicrustacea</taxon>
        <taxon>Malacostraca</taxon>
        <taxon>Eumalacostraca</taxon>
        <taxon>Eucarida</taxon>
        <taxon>Decapoda</taxon>
        <taxon>Pleocyemata</taxon>
        <taxon>Astacidea</taxon>
        <taxon>Nephropoidea</taxon>
        <taxon>Nephropidae</taxon>
        <taxon>Homarus</taxon>
    </lineage>
</organism>
<feature type="chain" id="PRO_5035320746" evidence="2">
    <location>
        <begin position="17"/>
        <end position="332"/>
    </location>
</feature>
<evidence type="ECO:0000313" key="4">
    <source>
        <dbReference type="EMBL" id="KAG7161247.1"/>
    </source>
</evidence>
<keyword evidence="5" id="KW-1185">Reference proteome</keyword>
<dbReference type="AlphaFoldDB" id="A0A8J5JMZ7"/>
<sequence length="332" mass="36833">MKWLLVLVGFLAAVSGGVIPPRCFSEDNLSQGFNTDLSGIVDFSFDLYREASTLTNAENFFFSPYSIWTALVLAYFGSAGNTKAELQDVLRITDKPATLALWRALEMLYENRAGNTSEYTFNIANRIYFDQTLRVRPCVSTILHNEVETVNFKDVRHSKDLSANVLELPYAGNDLSMLLLLPDVEGEEGFSAMVSALTASSLSRAITKRSMENSEVFLTLPKFKVELELKKELIEALQNLGINDLFNDTTSNLTDFVNKPGLAITKSIHKAFMEVSEEGTEAAAATGFIAYTRSSFGSVPKTFSCNRPFVFLIHDNNTKNVIFMGAYKSPVP</sequence>
<dbReference type="SUPFAM" id="SSF56574">
    <property type="entry name" value="Serpins"/>
    <property type="match status" value="1"/>
</dbReference>
<reference evidence="4" key="1">
    <citation type="journal article" date="2021" name="Sci. Adv.">
        <title>The American lobster genome reveals insights on longevity, neural, and immune adaptations.</title>
        <authorList>
            <person name="Polinski J.M."/>
            <person name="Zimin A.V."/>
            <person name="Clark K.F."/>
            <person name="Kohn A.B."/>
            <person name="Sadowski N."/>
            <person name="Timp W."/>
            <person name="Ptitsyn A."/>
            <person name="Khanna P."/>
            <person name="Romanova D.Y."/>
            <person name="Williams P."/>
            <person name="Greenwood S.J."/>
            <person name="Moroz L.L."/>
            <person name="Walt D.R."/>
            <person name="Bodnar A.G."/>
        </authorList>
    </citation>
    <scope>NUCLEOTIDE SEQUENCE</scope>
    <source>
        <strain evidence="4">GMGI-L3</strain>
    </source>
</reference>
<comment type="caution">
    <text evidence="4">The sequence shown here is derived from an EMBL/GenBank/DDBJ whole genome shotgun (WGS) entry which is preliminary data.</text>
</comment>
<evidence type="ECO:0000313" key="5">
    <source>
        <dbReference type="Proteomes" id="UP000747542"/>
    </source>
</evidence>
<dbReference type="InterPro" id="IPR023795">
    <property type="entry name" value="Serpin_CS"/>
</dbReference>
<dbReference type="Gene3D" id="2.10.310.10">
    <property type="entry name" value="Serpins superfamily"/>
    <property type="match status" value="1"/>
</dbReference>
<dbReference type="InterPro" id="IPR023796">
    <property type="entry name" value="Serpin_dom"/>
</dbReference>